<keyword evidence="4" id="KW-1185">Reference proteome</keyword>
<dbReference type="InterPro" id="IPR045584">
    <property type="entry name" value="Pilin-like"/>
</dbReference>
<proteinExistence type="predicted"/>
<dbReference type="OrthoDB" id="255848at2"/>
<dbReference type="InterPro" id="IPR027558">
    <property type="entry name" value="Pre_pil_HX9DG_C"/>
</dbReference>
<dbReference type="InterPro" id="IPR011453">
    <property type="entry name" value="DUF1559"/>
</dbReference>
<gene>
    <name evidence="3" type="ORF">ETAA8_35720</name>
</gene>
<name>A0A517YE09_9BACT</name>
<evidence type="ECO:0000256" key="1">
    <source>
        <dbReference type="SAM" id="MobiDB-lite"/>
    </source>
</evidence>
<dbReference type="AlphaFoldDB" id="A0A517YE09"/>
<reference evidence="3 4" key="1">
    <citation type="submission" date="2019-02" db="EMBL/GenBank/DDBJ databases">
        <title>Deep-cultivation of Planctomycetes and their phenomic and genomic characterization uncovers novel biology.</title>
        <authorList>
            <person name="Wiegand S."/>
            <person name="Jogler M."/>
            <person name="Boedeker C."/>
            <person name="Pinto D."/>
            <person name="Vollmers J."/>
            <person name="Rivas-Marin E."/>
            <person name="Kohn T."/>
            <person name="Peeters S.H."/>
            <person name="Heuer A."/>
            <person name="Rast P."/>
            <person name="Oberbeckmann S."/>
            <person name="Bunk B."/>
            <person name="Jeske O."/>
            <person name="Meyerdierks A."/>
            <person name="Storesund J.E."/>
            <person name="Kallscheuer N."/>
            <person name="Luecker S."/>
            <person name="Lage O.M."/>
            <person name="Pohl T."/>
            <person name="Merkel B.J."/>
            <person name="Hornburger P."/>
            <person name="Mueller R.-W."/>
            <person name="Bruemmer F."/>
            <person name="Labrenz M."/>
            <person name="Spormann A.M."/>
            <person name="Op den Camp H."/>
            <person name="Overmann J."/>
            <person name="Amann R."/>
            <person name="Jetten M.S.M."/>
            <person name="Mascher T."/>
            <person name="Medema M.H."/>
            <person name="Devos D.P."/>
            <person name="Kaster A.-K."/>
            <person name="Ovreas L."/>
            <person name="Rohde M."/>
            <person name="Galperin M.Y."/>
            <person name="Jogler C."/>
        </authorList>
    </citation>
    <scope>NUCLEOTIDE SEQUENCE [LARGE SCALE GENOMIC DNA]</scope>
    <source>
        <strain evidence="3 4">ETA_A8</strain>
    </source>
</reference>
<dbReference type="KEGG" id="aagg:ETAA8_35720"/>
<dbReference type="RefSeq" id="WP_145090814.1">
    <property type="nucleotide sequence ID" value="NZ_CP036274.1"/>
</dbReference>
<dbReference type="PANTHER" id="PTHR30093">
    <property type="entry name" value="GENERAL SECRETION PATHWAY PROTEIN G"/>
    <property type="match status" value="1"/>
</dbReference>
<dbReference type="Proteomes" id="UP000315017">
    <property type="component" value="Chromosome"/>
</dbReference>
<dbReference type="SUPFAM" id="SSF54523">
    <property type="entry name" value="Pili subunits"/>
    <property type="match status" value="1"/>
</dbReference>
<dbReference type="InterPro" id="IPR012902">
    <property type="entry name" value="N_methyl_site"/>
</dbReference>
<evidence type="ECO:0000313" key="3">
    <source>
        <dbReference type="EMBL" id="QDU28471.1"/>
    </source>
</evidence>
<evidence type="ECO:0000313" key="4">
    <source>
        <dbReference type="Proteomes" id="UP000315017"/>
    </source>
</evidence>
<sequence>MYLSRRKAPGFTLVELLVVIAIIGVLVALLLPAVQAAREAARRASCLNNLRQHGIATQNFHDTHQYLPPLRIAGSEGWASYWVMIMPYMEQKALYEKWNLKLKYAEQTAEARQTQIKNNFCPSRRMNGLSRSEGFAVADSSAPPEPSGGSSEQRFSAGNNLPGSVGDYAACVGDMRGTPNDPNAQNWFNTNSNGAIIIGSPDPAPANPAAAGFAVNTWTCNTRLSSIEDGTSNTFLVGEKHVPNKMFGRLKVGDGPIYSGAWSAFPGRIAGIEDPLARGPNDITPSAGVVDGIYARKFGSWHPGVCQFVHCDGSTRAVNTTIDSATLRAMAVRNDGEVIKN</sequence>
<dbReference type="PANTHER" id="PTHR30093:SF2">
    <property type="entry name" value="TYPE II SECRETION SYSTEM PROTEIN H"/>
    <property type="match status" value="1"/>
</dbReference>
<evidence type="ECO:0000259" key="2">
    <source>
        <dbReference type="Pfam" id="PF07596"/>
    </source>
</evidence>
<dbReference type="NCBIfam" id="TIGR04294">
    <property type="entry name" value="pre_pil_HX9DG"/>
    <property type="match status" value="1"/>
</dbReference>
<feature type="domain" description="DUF1559" evidence="2">
    <location>
        <begin position="35"/>
        <end position="324"/>
    </location>
</feature>
<dbReference type="Pfam" id="PF07963">
    <property type="entry name" value="N_methyl"/>
    <property type="match status" value="1"/>
</dbReference>
<accession>A0A517YE09</accession>
<organism evidence="3 4">
    <name type="scientific">Anatilimnocola aggregata</name>
    <dbReference type="NCBI Taxonomy" id="2528021"/>
    <lineage>
        <taxon>Bacteria</taxon>
        <taxon>Pseudomonadati</taxon>
        <taxon>Planctomycetota</taxon>
        <taxon>Planctomycetia</taxon>
        <taxon>Pirellulales</taxon>
        <taxon>Pirellulaceae</taxon>
        <taxon>Anatilimnocola</taxon>
    </lineage>
</organism>
<dbReference type="EMBL" id="CP036274">
    <property type="protein sequence ID" value="QDU28471.1"/>
    <property type="molecule type" value="Genomic_DNA"/>
</dbReference>
<dbReference type="NCBIfam" id="TIGR02532">
    <property type="entry name" value="IV_pilin_GFxxxE"/>
    <property type="match status" value="1"/>
</dbReference>
<dbReference type="Pfam" id="PF07596">
    <property type="entry name" value="SBP_bac_10"/>
    <property type="match status" value="1"/>
</dbReference>
<feature type="region of interest" description="Disordered" evidence="1">
    <location>
        <begin position="132"/>
        <end position="159"/>
    </location>
</feature>
<protein>
    <recommendedName>
        <fullName evidence="2">DUF1559 domain-containing protein</fullName>
    </recommendedName>
</protein>
<dbReference type="Gene3D" id="3.30.700.10">
    <property type="entry name" value="Glycoprotein, Type 4 Pilin"/>
    <property type="match status" value="1"/>
</dbReference>